<comment type="caution">
    <text evidence="3">The sequence shown here is derived from an EMBL/GenBank/DDBJ whole genome shotgun (WGS) entry which is preliminary data.</text>
</comment>
<dbReference type="InParanoid" id="A0A369J8M4"/>
<feature type="transmembrane region" description="Helical" evidence="1">
    <location>
        <begin position="391"/>
        <end position="410"/>
    </location>
</feature>
<keyword evidence="4" id="KW-1185">Reference proteome</keyword>
<reference evidence="3" key="1">
    <citation type="submission" date="2018-04" db="EMBL/GenBank/DDBJ databases">
        <title>Whole genome sequencing of Hypsizygus marmoreus.</title>
        <authorList>
            <person name="Choi I.-G."/>
            <person name="Min B."/>
            <person name="Kim J.-G."/>
            <person name="Kim S."/>
            <person name="Oh Y.-L."/>
            <person name="Kong W.-S."/>
            <person name="Park H."/>
            <person name="Jeong J."/>
            <person name="Song E.-S."/>
        </authorList>
    </citation>
    <scope>NUCLEOTIDE SEQUENCE [LARGE SCALE GENOMIC DNA]</scope>
    <source>
        <strain evidence="3">51987-8</strain>
    </source>
</reference>
<feature type="transmembrane region" description="Helical" evidence="1">
    <location>
        <begin position="447"/>
        <end position="467"/>
    </location>
</feature>
<evidence type="ECO:0000313" key="3">
    <source>
        <dbReference type="EMBL" id="RDB16785.1"/>
    </source>
</evidence>
<dbReference type="GO" id="GO:0016020">
    <property type="term" value="C:membrane"/>
    <property type="evidence" value="ECO:0007669"/>
    <property type="project" value="TreeGrafter"/>
</dbReference>
<dbReference type="STRING" id="39966.A0A369J8M4"/>
<feature type="domain" description="DUF3533" evidence="2">
    <location>
        <begin position="93"/>
        <end position="458"/>
    </location>
</feature>
<gene>
    <name evidence="3" type="primary">SNG1_2</name>
    <name evidence="3" type="ORF">Hypma_002624</name>
</gene>
<evidence type="ECO:0000259" key="2">
    <source>
        <dbReference type="Pfam" id="PF12051"/>
    </source>
</evidence>
<evidence type="ECO:0000256" key="1">
    <source>
        <dbReference type="SAM" id="Phobius"/>
    </source>
</evidence>
<dbReference type="Proteomes" id="UP000076154">
    <property type="component" value="Unassembled WGS sequence"/>
</dbReference>
<feature type="transmembrane region" description="Helical" evidence="1">
    <location>
        <begin position="281"/>
        <end position="305"/>
    </location>
</feature>
<dbReference type="InterPro" id="IPR053001">
    <property type="entry name" value="MNNG_permease-like"/>
</dbReference>
<dbReference type="Pfam" id="PF12051">
    <property type="entry name" value="DUF3533"/>
    <property type="match status" value="1"/>
</dbReference>
<name>A0A369J8M4_HYPMA</name>
<feature type="transmembrane region" description="Helical" evidence="1">
    <location>
        <begin position="88"/>
        <end position="109"/>
    </location>
</feature>
<accession>A0A369J8M4</accession>
<evidence type="ECO:0000313" key="4">
    <source>
        <dbReference type="Proteomes" id="UP000076154"/>
    </source>
</evidence>
<keyword evidence="1" id="KW-1133">Transmembrane helix</keyword>
<dbReference type="PANTHER" id="PTHR34814">
    <property type="entry name" value="NITROSOGUANIDINE RESISTANCE PROTEIN SNG1"/>
    <property type="match status" value="1"/>
</dbReference>
<sequence>MTQPGGWFTKLPVDSRADSNFPHFTLGLTMNSSGSVEKEATVVSVQSTNDDATPDPTKNKIQNLPFASQFLDGHEAATKARRIYLKILVSRTVIIIVAMFAVFSIYWGAVSHVPARRLEGWIVDFDGDRIGRTVVGELSGLASPALAWTVRPASDFPNGVSDLVDAVVEERCWAAVSALKVNVGSTTRLDAAVAGRSGASYDATAAITAFALEARNENAFRTLLRPTIEGWLQNITHDFALEQFTALASNSSINLASIAPEVLVRPIYYTLDNLRPFDVPVATAVTFVGLIYLLILSFFVVNAAIMARNISGLERQLSLGSLVRVRVVTAVSIYLVLSCFYSLLTLAFKMPFNRKFGHAGFVIFWMLSWFGMMAAGLALESMITLLTVKYVQIFLILWIISNVAVSLYPIDALPKVYAYGHAAPFYQISRAVRTIVFRTKNEVGLNFGILFAWIIVSCITLPVFQWYRRREDVRAWRKLQEEAAATS</sequence>
<dbReference type="InterPro" id="IPR022703">
    <property type="entry name" value="DUF3533"/>
</dbReference>
<dbReference type="PANTHER" id="PTHR34814:SF1">
    <property type="entry name" value="NITROSOGUANIDINE RESISTANCE PROTEIN SNG1"/>
    <property type="match status" value="1"/>
</dbReference>
<dbReference type="AlphaFoldDB" id="A0A369J8M4"/>
<protein>
    <submittedName>
        <fullName evidence="3">Nitrosoguanidine resistance protein SNG1</fullName>
    </submittedName>
</protein>
<keyword evidence="1" id="KW-0812">Transmembrane</keyword>
<feature type="transmembrane region" description="Helical" evidence="1">
    <location>
        <begin position="325"/>
        <end position="344"/>
    </location>
</feature>
<feature type="transmembrane region" description="Helical" evidence="1">
    <location>
        <begin position="356"/>
        <end position="379"/>
    </location>
</feature>
<organism evidence="3 4">
    <name type="scientific">Hypsizygus marmoreus</name>
    <name type="common">White beech mushroom</name>
    <name type="synonym">Agaricus marmoreus</name>
    <dbReference type="NCBI Taxonomy" id="39966"/>
    <lineage>
        <taxon>Eukaryota</taxon>
        <taxon>Fungi</taxon>
        <taxon>Dikarya</taxon>
        <taxon>Basidiomycota</taxon>
        <taxon>Agaricomycotina</taxon>
        <taxon>Agaricomycetes</taxon>
        <taxon>Agaricomycetidae</taxon>
        <taxon>Agaricales</taxon>
        <taxon>Tricholomatineae</taxon>
        <taxon>Lyophyllaceae</taxon>
        <taxon>Hypsizygus</taxon>
    </lineage>
</organism>
<keyword evidence="1" id="KW-0472">Membrane</keyword>
<dbReference type="OrthoDB" id="2140105at2759"/>
<dbReference type="EMBL" id="LUEZ02000122">
    <property type="protein sequence ID" value="RDB16785.1"/>
    <property type="molecule type" value="Genomic_DNA"/>
</dbReference>
<proteinExistence type="predicted"/>